<dbReference type="Gene3D" id="3.10.580.10">
    <property type="entry name" value="CBS-domain"/>
    <property type="match status" value="1"/>
</dbReference>
<feature type="transmembrane region" description="Helical" evidence="9">
    <location>
        <begin position="284"/>
        <end position="304"/>
    </location>
</feature>
<dbReference type="PANTHER" id="PTHR43773">
    <property type="entry name" value="MAGNESIUM TRANSPORTER MGTE"/>
    <property type="match status" value="1"/>
</dbReference>
<dbReference type="InterPro" id="IPR006668">
    <property type="entry name" value="Mg_transptr_MgtE_intracell_dom"/>
</dbReference>
<sequence length="452" mass="50654">MNKVNHEKEQLVTHLHRKNQAAFRLLVEEMHPYDLEQMFLQLNEFERRRFLYFLEAEEIATLLEECDRNTQRKIINSLGNQHAAKILQRMSRDDVVDLLGGMKKAEQTNLLTQMEQLEAAKVRALLDYPEESAGGLMTDEFVNVHPEASVQDVIHLLRHKAVESETIYYLYVTKPDGTLVGVLSLRELILAEPEQSIEEIMVERVVSVPVDMDQEEVARIMSRYHFLALPVVGHAHRLLGIVTVDDIIDVLIQEAEEDIQQLSGLTPGADDQAISFWRSAQKRIPWLVLLLAIGLATANLINLFQSTIAAVPALTSFMPMVAGMTGNAATQSLALMIRRLPHEQTEPSFLKSMLRQEGLAGLIVSLVCSFLFILMVSLTLHQPRLGLVIGGSLFFTLLLGTMIGTLIPLVLYRLNIDPTAASGPLITTLNDILSLLIYFGLATVFLKQLTQS</sequence>
<evidence type="ECO:0000256" key="3">
    <source>
        <dbReference type="ARBA" id="ARBA00022448"/>
    </source>
</evidence>
<dbReference type="SUPFAM" id="SSF158791">
    <property type="entry name" value="MgtE N-terminal domain-like"/>
    <property type="match status" value="1"/>
</dbReference>
<evidence type="ECO:0000256" key="4">
    <source>
        <dbReference type="ARBA" id="ARBA00022692"/>
    </source>
</evidence>
<keyword evidence="4 9" id="KW-0812">Transmembrane</keyword>
<feature type="transmembrane region" description="Helical" evidence="9">
    <location>
        <begin position="424"/>
        <end position="446"/>
    </location>
</feature>
<dbReference type="Proteomes" id="UP001596500">
    <property type="component" value="Unassembled WGS sequence"/>
</dbReference>
<dbReference type="InterPro" id="IPR038076">
    <property type="entry name" value="MgtE_N_sf"/>
</dbReference>
<dbReference type="InterPro" id="IPR046342">
    <property type="entry name" value="CBS_dom_sf"/>
</dbReference>
<proteinExistence type="inferred from homology"/>
<reference evidence="12" key="1">
    <citation type="journal article" date="2019" name="Int. J. Syst. Evol. Microbiol.">
        <title>The Global Catalogue of Microorganisms (GCM) 10K type strain sequencing project: providing services to taxonomists for standard genome sequencing and annotation.</title>
        <authorList>
            <consortium name="The Broad Institute Genomics Platform"/>
            <consortium name="The Broad Institute Genome Sequencing Center for Infectious Disease"/>
            <person name="Wu L."/>
            <person name="Ma J."/>
        </authorList>
    </citation>
    <scope>NUCLEOTIDE SEQUENCE [LARGE SCALE GENOMIC DNA]</scope>
    <source>
        <strain evidence="12">CGMCC 1.12942</strain>
    </source>
</reference>
<dbReference type="InterPro" id="IPR000644">
    <property type="entry name" value="CBS_dom"/>
</dbReference>
<keyword evidence="9" id="KW-0479">Metal-binding</keyword>
<keyword evidence="6 9" id="KW-1133">Transmembrane helix</keyword>
<evidence type="ECO:0000256" key="7">
    <source>
        <dbReference type="ARBA" id="ARBA00023136"/>
    </source>
</evidence>
<feature type="domain" description="CBS" evidence="10">
    <location>
        <begin position="201"/>
        <end position="257"/>
    </location>
</feature>
<dbReference type="InterPro" id="IPR006669">
    <property type="entry name" value="MgtE_transporter"/>
</dbReference>
<dbReference type="SUPFAM" id="SSF161093">
    <property type="entry name" value="MgtE membrane domain-like"/>
    <property type="match status" value="1"/>
</dbReference>
<dbReference type="RefSeq" id="WP_379864605.1">
    <property type="nucleotide sequence ID" value="NZ_JBHTBW010000021.1"/>
</dbReference>
<comment type="subcellular location">
    <subcellularLocation>
        <location evidence="9">Cell membrane</location>
        <topology evidence="9">Multi-pass membrane protein</topology>
    </subcellularLocation>
    <subcellularLocation>
        <location evidence="1">Membrane</location>
        <topology evidence="1">Multi-pass membrane protein</topology>
    </subcellularLocation>
</comment>
<dbReference type="NCBIfam" id="TIGR00400">
    <property type="entry name" value="mgtE"/>
    <property type="match status" value="1"/>
</dbReference>
<comment type="similarity">
    <text evidence="2 9">Belongs to the SLC41A transporter family.</text>
</comment>
<evidence type="ECO:0000256" key="2">
    <source>
        <dbReference type="ARBA" id="ARBA00009749"/>
    </source>
</evidence>
<evidence type="ECO:0000256" key="6">
    <source>
        <dbReference type="ARBA" id="ARBA00022989"/>
    </source>
</evidence>
<evidence type="ECO:0000259" key="10">
    <source>
        <dbReference type="PROSITE" id="PS51371"/>
    </source>
</evidence>
<comment type="caution">
    <text evidence="11">The sequence shown here is derived from an EMBL/GenBank/DDBJ whole genome shotgun (WGS) entry which is preliminary data.</text>
</comment>
<keyword evidence="7 9" id="KW-0472">Membrane</keyword>
<dbReference type="SMART" id="SM00924">
    <property type="entry name" value="MgtE_N"/>
    <property type="match status" value="1"/>
</dbReference>
<dbReference type="Pfam" id="PF03448">
    <property type="entry name" value="MgtE_N"/>
    <property type="match status" value="1"/>
</dbReference>
<evidence type="ECO:0000256" key="8">
    <source>
        <dbReference type="PROSITE-ProRule" id="PRU00703"/>
    </source>
</evidence>
<feature type="transmembrane region" description="Helical" evidence="9">
    <location>
        <begin position="358"/>
        <end position="380"/>
    </location>
</feature>
<evidence type="ECO:0000256" key="9">
    <source>
        <dbReference type="RuleBase" id="RU362011"/>
    </source>
</evidence>
<keyword evidence="9" id="KW-1003">Cell membrane</keyword>
<comment type="caution">
    <text evidence="9">Lacks conserved residue(s) required for the propagation of feature annotation.</text>
</comment>
<dbReference type="Pfam" id="PF01769">
    <property type="entry name" value="MgtE"/>
    <property type="match status" value="1"/>
</dbReference>
<dbReference type="Gene3D" id="1.10.357.20">
    <property type="entry name" value="SLC41 divalent cation transporters, integral membrane domain"/>
    <property type="match status" value="1"/>
</dbReference>
<keyword evidence="5 9" id="KW-0460">Magnesium</keyword>
<keyword evidence="8" id="KW-0129">CBS domain</keyword>
<feature type="domain" description="CBS" evidence="10">
    <location>
        <begin position="137"/>
        <end position="199"/>
    </location>
</feature>
<dbReference type="Gene3D" id="1.25.60.10">
    <property type="entry name" value="MgtE N-terminal domain-like"/>
    <property type="match status" value="1"/>
</dbReference>
<keyword evidence="3 9" id="KW-0813">Transport</keyword>
<accession>A0ABW2RK43</accession>
<dbReference type="CDD" id="cd04606">
    <property type="entry name" value="CBS_pair_Mg_transporter"/>
    <property type="match status" value="1"/>
</dbReference>
<dbReference type="InterPro" id="IPR006667">
    <property type="entry name" value="SLC41_membr_dom"/>
</dbReference>
<evidence type="ECO:0000313" key="12">
    <source>
        <dbReference type="Proteomes" id="UP001596500"/>
    </source>
</evidence>
<dbReference type="SMART" id="SM00116">
    <property type="entry name" value="CBS"/>
    <property type="match status" value="2"/>
</dbReference>
<dbReference type="SUPFAM" id="SSF54631">
    <property type="entry name" value="CBS-domain pair"/>
    <property type="match status" value="1"/>
</dbReference>
<protein>
    <recommendedName>
        <fullName evidence="9">Magnesium transporter MgtE</fullName>
    </recommendedName>
</protein>
<dbReference type="PANTHER" id="PTHR43773:SF1">
    <property type="entry name" value="MAGNESIUM TRANSPORTER MGTE"/>
    <property type="match status" value="1"/>
</dbReference>
<feature type="transmembrane region" description="Helical" evidence="9">
    <location>
        <begin position="386"/>
        <end position="412"/>
    </location>
</feature>
<organism evidence="11 12">
    <name type="scientific">Laceyella putida</name>
    <dbReference type="NCBI Taxonomy" id="110101"/>
    <lineage>
        <taxon>Bacteria</taxon>
        <taxon>Bacillati</taxon>
        <taxon>Bacillota</taxon>
        <taxon>Bacilli</taxon>
        <taxon>Bacillales</taxon>
        <taxon>Thermoactinomycetaceae</taxon>
        <taxon>Laceyella</taxon>
    </lineage>
</organism>
<dbReference type="Pfam" id="PF00571">
    <property type="entry name" value="CBS"/>
    <property type="match status" value="2"/>
</dbReference>
<gene>
    <name evidence="11" type="primary">mgtE</name>
    <name evidence="11" type="ORF">ACFQNG_09095</name>
</gene>
<comment type="subunit">
    <text evidence="9">Homodimer.</text>
</comment>
<dbReference type="InterPro" id="IPR036739">
    <property type="entry name" value="SLC41_membr_dom_sf"/>
</dbReference>
<evidence type="ECO:0000256" key="1">
    <source>
        <dbReference type="ARBA" id="ARBA00004141"/>
    </source>
</evidence>
<dbReference type="EMBL" id="JBHTBW010000021">
    <property type="protein sequence ID" value="MFC7441314.1"/>
    <property type="molecule type" value="Genomic_DNA"/>
</dbReference>
<comment type="function">
    <text evidence="9">Acts as a magnesium transporter.</text>
</comment>
<name>A0ABW2RK43_9BACL</name>
<evidence type="ECO:0000256" key="5">
    <source>
        <dbReference type="ARBA" id="ARBA00022842"/>
    </source>
</evidence>
<keyword evidence="12" id="KW-1185">Reference proteome</keyword>
<evidence type="ECO:0000313" key="11">
    <source>
        <dbReference type="EMBL" id="MFC7441314.1"/>
    </source>
</evidence>
<dbReference type="PROSITE" id="PS51371">
    <property type="entry name" value="CBS"/>
    <property type="match status" value="2"/>
</dbReference>